<name>A0A2X3EX75_KLEPN</name>
<dbReference type="SUPFAM" id="SSF51735">
    <property type="entry name" value="NAD(P)-binding Rossmann-fold domains"/>
    <property type="match status" value="1"/>
</dbReference>
<dbReference type="AlphaFoldDB" id="A0A2X3EX75"/>
<dbReference type="EMBL" id="UAWN01000017">
    <property type="protein sequence ID" value="SQC41986.1"/>
    <property type="molecule type" value="Genomic_DNA"/>
</dbReference>
<evidence type="ECO:0000313" key="2">
    <source>
        <dbReference type="Proteomes" id="UP000251088"/>
    </source>
</evidence>
<dbReference type="Gene3D" id="3.40.50.720">
    <property type="entry name" value="NAD(P)-binding Rossmann-like Domain"/>
    <property type="match status" value="1"/>
</dbReference>
<dbReference type="InterPro" id="IPR036291">
    <property type="entry name" value="NAD(P)-bd_dom_sf"/>
</dbReference>
<evidence type="ECO:0000313" key="1">
    <source>
        <dbReference type="EMBL" id="SQC41986.1"/>
    </source>
</evidence>
<sequence length="102" mass="11477">MLSFTRGLQEEFADSGVRIQAVLPAATATDLWPTSGVALDALPSGTVMTTEDLVDAALRGWRWGNRSPYHRFMTWELWETFEQSRVALFTSARTGQPAPRYR</sequence>
<gene>
    <name evidence="1" type="ORF">NCTC9128_07412</name>
</gene>
<organism evidence="1 2">
    <name type="scientific">Klebsiella pneumoniae</name>
    <dbReference type="NCBI Taxonomy" id="573"/>
    <lineage>
        <taxon>Bacteria</taxon>
        <taxon>Pseudomonadati</taxon>
        <taxon>Pseudomonadota</taxon>
        <taxon>Gammaproteobacteria</taxon>
        <taxon>Enterobacterales</taxon>
        <taxon>Enterobacteriaceae</taxon>
        <taxon>Klebsiella/Raoultella group</taxon>
        <taxon>Klebsiella</taxon>
        <taxon>Klebsiella pneumoniae complex</taxon>
    </lineage>
</organism>
<proteinExistence type="predicted"/>
<protein>
    <submittedName>
        <fullName evidence="1">Short-chain dehydrogenase</fullName>
    </submittedName>
</protein>
<accession>A0A2X3EX75</accession>
<dbReference type="Proteomes" id="UP000251088">
    <property type="component" value="Unassembled WGS sequence"/>
</dbReference>
<reference evidence="1 2" key="1">
    <citation type="submission" date="2018-06" db="EMBL/GenBank/DDBJ databases">
        <authorList>
            <consortium name="Pathogen Informatics"/>
            <person name="Doyle S."/>
        </authorList>
    </citation>
    <scope>NUCLEOTIDE SEQUENCE [LARGE SCALE GENOMIC DNA]</scope>
    <source>
        <strain evidence="1 2">NCTC9128</strain>
    </source>
</reference>